<dbReference type="OrthoDB" id="545449at2759"/>
<dbReference type="AlphaFoldDB" id="A0A150GXG9"/>
<gene>
    <name evidence="2" type="ORF">GPECTOR_4g584</name>
</gene>
<feature type="region of interest" description="Disordered" evidence="1">
    <location>
        <begin position="347"/>
        <end position="377"/>
    </location>
</feature>
<organism evidence="2 3">
    <name type="scientific">Gonium pectorale</name>
    <name type="common">Green alga</name>
    <dbReference type="NCBI Taxonomy" id="33097"/>
    <lineage>
        <taxon>Eukaryota</taxon>
        <taxon>Viridiplantae</taxon>
        <taxon>Chlorophyta</taxon>
        <taxon>core chlorophytes</taxon>
        <taxon>Chlorophyceae</taxon>
        <taxon>CS clade</taxon>
        <taxon>Chlamydomonadales</taxon>
        <taxon>Volvocaceae</taxon>
        <taxon>Gonium</taxon>
    </lineage>
</organism>
<proteinExistence type="predicted"/>
<sequence length="535" mass="58019">MFEIAGSATSPEPPDGDNANKGPRNVIRHKAAPRHPVATSLHPPPRAVKDKAAKPAKPSTKQHSAKAAAWPSDGIVRPPPSRVESLVSAVPLPYTGADGQSLRAVGVVGYHFVHPLSRDLAGAVVQSLVSRPPEGATLEGWHLEEARTLVLLRTRDQERDRERQQQQPGEQAAAGEDPPQHGQDGAGGGDGPVAAVVLHSYGGVAAFNAPEELLLQVLGRVAEVLRRPVKHTGLRPGGPRLGREEEELLELLAEAGSRPGLGPSLLQLLADRLCREEQKIVIKRISKHVWTQKDNANNLYYVQEWDSTNLESISCVVTKSAALRYHDKQLDKLLGRYESIVPLVEEDSTEVEQGPGRGADMEAGPVRTAHGHGPGGGAMARALRWPARVAAWLRRSVGSDKEPLAALRQLVDRMTANRTFLFCRLCVSEGPSRTWDSGRHYAVWEAMRTEYELDSRLDILMEKADLLKQSCLDRLSANHSTFTKRSEKTIIYLITTEIVISLTDLHGVVSFDNVRHVAALAVQALASVAGGSGGV</sequence>
<feature type="compositionally biased region" description="Basic and acidic residues" evidence="1">
    <location>
        <begin position="155"/>
        <end position="164"/>
    </location>
</feature>
<dbReference type="PANTHER" id="PTHR16255">
    <property type="entry name" value="REQUIRED FOR MEIOTIC NUCLEAR DIVISION PROTEIN 1 HOMOLOG"/>
    <property type="match status" value="1"/>
</dbReference>
<name>A0A150GXG9_GONPE</name>
<evidence type="ECO:0000313" key="2">
    <source>
        <dbReference type="EMBL" id="KXZ54519.1"/>
    </source>
</evidence>
<dbReference type="Proteomes" id="UP000075714">
    <property type="component" value="Unassembled WGS sequence"/>
</dbReference>
<protein>
    <submittedName>
        <fullName evidence="2">Uncharacterized protein</fullName>
    </submittedName>
</protein>
<comment type="caution">
    <text evidence="2">The sequence shown here is derived from an EMBL/GenBank/DDBJ whole genome shotgun (WGS) entry which is preliminary data.</text>
</comment>
<accession>A0A150GXG9</accession>
<feature type="compositionally biased region" description="Low complexity" evidence="1">
    <location>
        <begin position="165"/>
        <end position="183"/>
    </location>
</feature>
<evidence type="ECO:0000256" key="1">
    <source>
        <dbReference type="SAM" id="MobiDB-lite"/>
    </source>
</evidence>
<keyword evidence="3" id="KW-1185">Reference proteome</keyword>
<dbReference type="InterPro" id="IPR051624">
    <property type="entry name" value="RMD1/Sad1-interacting"/>
</dbReference>
<dbReference type="EMBL" id="LSYV01000005">
    <property type="protein sequence ID" value="KXZ54519.1"/>
    <property type="molecule type" value="Genomic_DNA"/>
</dbReference>
<evidence type="ECO:0000313" key="3">
    <source>
        <dbReference type="Proteomes" id="UP000075714"/>
    </source>
</evidence>
<feature type="region of interest" description="Disordered" evidence="1">
    <location>
        <begin position="1"/>
        <end position="77"/>
    </location>
</feature>
<reference evidence="3" key="1">
    <citation type="journal article" date="2016" name="Nat. Commun.">
        <title>The Gonium pectorale genome demonstrates co-option of cell cycle regulation during the evolution of multicellularity.</title>
        <authorList>
            <person name="Hanschen E.R."/>
            <person name="Marriage T.N."/>
            <person name="Ferris P.J."/>
            <person name="Hamaji T."/>
            <person name="Toyoda A."/>
            <person name="Fujiyama A."/>
            <person name="Neme R."/>
            <person name="Noguchi H."/>
            <person name="Minakuchi Y."/>
            <person name="Suzuki M."/>
            <person name="Kawai-Toyooka H."/>
            <person name="Smith D.R."/>
            <person name="Sparks H."/>
            <person name="Anderson J."/>
            <person name="Bakaric R."/>
            <person name="Luria V."/>
            <person name="Karger A."/>
            <person name="Kirschner M.W."/>
            <person name="Durand P.M."/>
            <person name="Michod R.E."/>
            <person name="Nozaki H."/>
            <person name="Olson B.J."/>
        </authorList>
    </citation>
    <scope>NUCLEOTIDE SEQUENCE [LARGE SCALE GENOMIC DNA]</scope>
    <source>
        <strain evidence="3">NIES-2863</strain>
    </source>
</reference>
<dbReference type="PANTHER" id="PTHR16255:SF6">
    <property type="entry name" value="PROTEIN RETARDED ROOT GROWTH-LIKE"/>
    <property type="match status" value="1"/>
</dbReference>
<feature type="region of interest" description="Disordered" evidence="1">
    <location>
        <begin position="155"/>
        <end position="191"/>
    </location>
</feature>